<dbReference type="SUPFAM" id="SSF52821">
    <property type="entry name" value="Rhodanese/Cell cycle control phosphatase"/>
    <property type="match status" value="1"/>
</dbReference>
<evidence type="ECO:0000313" key="2">
    <source>
        <dbReference type="EMBL" id="GAA4480668.1"/>
    </source>
</evidence>
<dbReference type="CDD" id="cd00158">
    <property type="entry name" value="RHOD"/>
    <property type="match status" value="1"/>
</dbReference>
<dbReference type="PANTHER" id="PTHR43031">
    <property type="entry name" value="FAD-DEPENDENT OXIDOREDUCTASE"/>
    <property type="match status" value="1"/>
</dbReference>
<evidence type="ECO:0000313" key="3">
    <source>
        <dbReference type="Proteomes" id="UP001501183"/>
    </source>
</evidence>
<dbReference type="Proteomes" id="UP001501183">
    <property type="component" value="Unassembled WGS sequence"/>
</dbReference>
<evidence type="ECO:0000259" key="1">
    <source>
        <dbReference type="PROSITE" id="PS50206"/>
    </source>
</evidence>
<dbReference type="Pfam" id="PF00581">
    <property type="entry name" value="Rhodanese"/>
    <property type="match status" value="1"/>
</dbReference>
<dbReference type="Gene3D" id="3.40.250.10">
    <property type="entry name" value="Rhodanese-like domain"/>
    <property type="match status" value="1"/>
</dbReference>
<name>A0ABP8P2F7_9NOCA</name>
<dbReference type="InterPro" id="IPR001763">
    <property type="entry name" value="Rhodanese-like_dom"/>
</dbReference>
<organism evidence="2 3">
    <name type="scientific">Rhodococcus olei</name>
    <dbReference type="NCBI Taxonomy" id="2161675"/>
    <lineage>
        <taxon>Bacteria</taxon>
        <taxon>Bacillati</taxon>
        <taxon>Actinomycetota</taxon>
        <taxon>Actinomycetes</taxon>
        <taxon>Mycobacteriales</taxon>
        <taxon>Nocardiaceae</taxon>
        <taxon>Rhodococcus</taxon>
    </lineage>
</organism>
<dbReference type="InterPro" id="IPR050229">
    <property type="entry name" value="GlpE_sulfurtransferase"/>
</dbReference>
<sequence>MVLDARPEAGFRAGHIRGARSIPPTELHRLGELPTDSEVVACCRGPVCAYADEAVREMTRHGLRAARLEDGPPEWARAGLAVDREPSVERERP</sequence>
<feature type="domain" description="Rhodanese" evidence="1">
    <location>
        <begin position="2"/>
        <end position="84"/>
    </location>
</feature>
<gene>
    <name evidence="2" type="ORF">GCM10023094_27570</name>
</gene>
<keyword evidence="3" id="KW-1185">Reference proteome</keyword>
<dbReference type="PROSITE" id="PS50206">
    <property type="entry name" value="RHODANESE_3"/>
    <property type="match status" value="1"/>
</dbReference>
<protein>
    <recommendedName>
        <fullName evidence="1">Rhodanese domain-containing protein</fullName>
    </recommendedName>
</protein>
<dbReference type="EMBL" id="BAABFB010000044">
    <property type="protein sequence ID" value="GAA4480668.1"/>
    <property type="molecule type" value="Genomic_DNA"/>
</dbReference>
<accession>A0ABP8P2F7</accession>
<dbReference type="PANTHER" id="PTHR43031:SF7">
    <property type="entry name" value="NITRIC OXIDE REDUCTASE FLRD-NAD(+) REDUCTASE"/>
    <property type="match status" value="1"/>
</dbReference>
<reference evidence="3" key="1">
    <citation type="journal article" date="2019" name="Int. J. Syst. Evol. Microbiol.">
        <title>The Global Catalogue of Microorganisms (GCM) 10K type strain sequencing project: providing services to taxonomists for standard genome sequencing and annotation.</title>
        <authorList>
            <consortium name="The Broad Institute Genomics Platform"/>
            <consortium name="The Broad Institute Genome Sequencing Center for Infectious Disease"/>
            <person name="Wu L."/>
            <person name="Ma J."/>
        </authorList>
    </citation>
    <scope>NUCLEOTIDE SEQUENCE [LARGE SCALE GENOMIC DNA]</scope>
    <source>
        <strain evidence="3">JCM 32206</strain>
    </source>
</reference>
<dbReference type="InterPro" id="IPR036873">
    <property type="entry name" value="Rhodanese-like_dom_sf"/>
</dbReference>
<comment type="caution">
    <text evidence="2">The sequence shown here is derived from an EMBL/GenBank/DDBJ whole genome shotgun (WGS) entry which is preliminary data.</text>
</comment>
<proteinExistence type="predicted"/>